<protein>
    <submittedName>
        <fullName evidence="1">Uncharacterized protein</fullName>
    </submittedName>
</protein>
<dbReference type="EMBL" id="FMHW01000003">
    <property type="protein sequence ID" value="SCL43287.1"/>
    <property type="molecule type" value="Genomic_DNA"/>
</dbReference>
<evidence type="ECO:0000313" key="1">
    <source>
        <dbReference type="EMBL" id="SCL43287.1"/>
    </source>
</evidence>
<reference evidence="2" key="1">
    <citation type="submission" date="2016-06" db="EMBL/GenBank/DDBJ databases">
        <authorList>
            <person name="Varghese N."/>
            <person name="Submissions Spin"/>
        </authorList>
    </citation>
    <scope>NUCLEOTIDE SEQUENCE [LARGE SCALE GENOMIC DNA]</scope>
    <source>
        <strain evidence="2">DSM 43817</strain>
    </source>
</reference>
<proteinExistence type="predicted"/>
<organism evidence="1 2">
    <name type="scientific">Micromonospora pallida</name>
    <dbReference type="NCBI Taxonomy" id="145854"/>
    <lineage>
        <taxon>Bacteria</taxon>
        <taxon>Bacillati</taxon>
        <taxon>Actinomycetota</taxon>
        <taxon>Actinomycetes</taxon>
        <taxon>Micromonosporales</taxon>
        <taxon>Micromonosporaceae</taxon>
        <taxon>Micromonospora</taxon>
    </lineage>
</organism>
<gene>
    <name evidence="1" type="ORF">GA0074692_6810</name>
</gene>
<keyword evidence="2" id="KW-1185">Reference proteome</keyword>
<dbReference type="Proteomes" id="UP000198959">
    <property type="component" value="Unassembled WGS sequence"/>
</dbReference>
<accession>A0A1C6TNW9</accession>
<sequence length="46" mass="5179">PSRKTYGTSIARISAQLGMPMMPAQRYSVDVALEVDRAPRRWRTGT</sequence>
<dbReference type="AlphaFoldDB" id="A0A1C6TNW9"/>
<feature type="non-terminal residue" evidence="1">
    <location>
        <position position="1"/>
    </location>
</feature>
<name>A0A1C6TNW9_9ACTN</name>
<evidence type="ECO:0000313" key="2">
    <source>
        <dbReference type="Proteomes" id="UP000198959"/>
    </source>
</evidence>